<organism evidence="1">
    <name type="scientific">viral metagenome</name>
    <dbReference type="NCBI Taxonomy" id="1070528"/>
    <lineage>
        <taxon>unclassified sequences</taxon>
        <taxon>metagenomes</taxon>
        <taxon>organismal metagenomes</taxon>
    </lineage>
</organism>
<dbReference type="AlphaFoldDB" id="A0A6H1ZF24"/>
<dbReference type="EMBL" id="MT144595">
    <property type="protein sequence ID" value="QJH94091.1"/>
    <property type="molecule type" value="Genomic_DNA"/>
</dbReference>
<proteinExistence type="predicted"/>
<dbReference type="EMBL" id="MT144000">
    <property type="protein sequence ID" value="QJA45977.1"/>
    <property type="molecule type" value="Genomic_DNA"/>
</dbReference>
<accession>A0A6H1ZF24</accession>
<sequence>MKEYTDQCFEQFGWIVGSIQNENERQLLKWGIQTHSPFEWLTYTTEELGELAQAILEHEYRDGTKEAVVKEAIQVATLALKIAEMFH</sequence>
<protein>
    <recommendedName>
        <fullName evidence="3">dATP/dGTP diphosphohydrolase N-terminal domain-containing protein</fullName>
    </recommendedName>
</protein>
<reference evidence="1" key="1">
    <citation type="submission" date="2020-03" db="EMBL/GenBank/DDBJ databases">
        <title>The deep terrestrial virosphere.</title>
        <authorList>
            <person name="Holmfeldt K."/>
            <person name="Nilsson E."/>
            <person name="Simone D."/>
            <person name="Lopez-Fernandez M."/>
            <person name="Wu X."/>
            <person name="de Brujin I."/>
            <person name="Lundin D."/>
            <person name="Andersson A."/>
            <person name="Bertilsson S."/>
            <person name="Dopson M."/>
        </authorList>
    </citation>
    <scope>NUCLEOTIDE SEQUENCE</scope>
    <source>
        <strain evidence="1">TM448A00289</strain>
        <strain evidence="2">TM448B00173</strain>
    </source>
</reference>
<evidence type="ECO:0000313" key="1">
    <source>
        <dbReference type="EMBL" id="QJA45977.1"/>
    </source>
</evidence>
<evidence type="ECO:0008006" key="3">
    <source>
        <dbReference type="Google" id="ProtNLM"/>
    </source>
</evidence>
<evidence type="ECO:0000313" key="2">
    <source>
        <dbReference type="EMBL" id="QJH94091.1"/>
    </source>
</evidence>
<gene>
    <name evidence="1" type="ORF">TM448A00289_0044</name>
    <name evidence="2" type="ORF">TM448B00173_0061</name>
</gene>
<name>A0A6H1ZF24_9ZZZZ</name>
<dbReference type="Gene3D" id="1.10.287.1080">
    <property type="entry name" value="MazG-like"/>
    <property type="match status" value="1"/>
</dbReference>